<dbReference type="RefSeq" id="WP_380539079.1">
    <property type="nucleotide sequence ID" value="NZ_JBHFAB010000019.1"/>
</dbReference>
<reference evidence="3 4" key="1">
    <citation type="submission" date="2024-09" db="EMBL/GenBank/DDBJ databases">
        <authorList>
            <person name="Lee S.D."/>
        </authorList>
    </citation>
    <scope>NUCLEOTIDE SEQUENCE [LARGE SCALE GENOMIC DNA]</scope>
    <source>
        <strain evidence="3 4">N8-3</strain>
    </source>
</reference>
<dbReference type="EMBL" id="JBHFAB010000019">
    <property type="protein sequence ID" value="MFC1419564.1"/>
    <property type="molecule type" value="Genomic_DNA"/>
</dbReference>
<evidence type="ECO:0000259" key="2">
    <source>
        <dbReference type="Pfam" id="PF07811"/>
    </source>
</evidence>
<evidence type="ECO:0000256" key="1">
    <source>
        <dbReference type="SAM" id="Phobius"/>
    </source>
</evidence>
<keyword evidence="4" id="KW-1185">Reference proteome</keyword>
<keyword evidence="1" id="KW-1133">Transmembrane helix</keyword>
<sequence length="148" mass="15271">MSNEPTGRTPAAEQGSFAIEAAILVPSLLLFLLLVIAAGRVQTARGVVDAAAREGARSASLARTTDAAVQNARDTAATTLHQEGVSCRDQQVAQVDTSDFAPRLGQTGEVTVTVRCTVSLGDLSVPGLPGSITVTSSFTSVVDAYRAR</sequence>
<proteinExistence type="predicted"/>
<keyword evidence="1" id="KW-0812">Transmembrane</keyword>
<dbReference type="Proteomes" id="UP001592531">
    <property type="component" value="Unassembled WGS sequence"/>
</dbReference>
<comment type="caution">
    <text evidence="3">The sequence shown here is derived from an EMBL/GenBank/DDBJ whole genome shotgun (WGS) entry which is preliminary data.</text>
</comment>
<organism evidence="3 4">
    <name type="scientific">Streptacidiphilus cavernicola</name>
    <dbReference type="NCBI Taxonomy" id="3342716"/>
    <lineage>
        <taxon>Bacteria</taxon>
        <taxon>Bacillati</taxon>
        <taxon>Actinomycetota</taxon>
        <taxon>Actinomycetes</taxon>
        <taxon>Kitasatosporales</taxon>
        <taxon>Streptomycetaceae</taxon>
        <taxon>Streptacidiphilus</taxon>
    </lineage>
</organism>
<keyword evidence="1" id="KW-0472">Membrane</keyword>
<dbReference type="InterPro" id="IPR012495">
    <property type="entry name" value="TadE-like_dom"/>
</dbReference>
<gene>
    <name evidence="3" type="ORF">ACEZDE_23440</name>
</gene>
<evidence type="ECO:0000313" key="3">
    <source>
        <dbReference type="EMBL" id="MFC1419564.1"/>
    </source>
</evidence>
<feature type="domain" description="TadE-like" evidence="2">
    <location>
        <begin position="15"/>
        <end position="57"/>
    </location>
</feature>
<feature type="transmembrane region" description="Helical" evidence="1">
    <location>
        <begin position="17"/>
        <end position="37"/>
    </location>
</feature>
<protein>
    <submittedName>
        <fullName evidence="3">TadE family protein</fullName>
    </submittedName>
</protein>
<dbReference type="Pfam" id="PF07811">
    <property type="entry name" value="TadE"/>
    <property type="match status" value="1"/>
</dbReference>
<evidence type="ECO:0000313" key="4">
    <source>
        <dbReference type="Proteomes" id="UP001592531"/>
    </source>
</evidence>
<accession>A0ABV6W0N9</accession>
<name>A0ABV6W0N9_9ACTN</name>